<dbReference type="Proteomes" id="UP000740926">
    <property type="component" value="Unassembled WGS sequence"/>
</dbReference>
<dbReference type="PANTHER" id="PTHR31306">
    <property type="entry name" value="ALPHA-1,6-MANNOSYLTRANSFERASE MNN11-RELATED"/>
    <property type="match status" value="1"/>
</dbReference>
<dbReference type="Pfam" id="PF05637">
    <property type="entry name" value="Glyco_transf_34"/>
    <property type="match status" value="1"/>
</dbReference>
<keyword evidence="2" id="KW-0328">Glycosyltransferase</keyword>
<evidence type="ECO:0000256" key="1">
    <source>
        <dbReference type="ARBA" id="ARBA00005664"/>
    </source>
</evidence>
<evidence type="ECO:0000313" key="7">
    <source>
        <dbReference type="Proteomes" id="UP000740926"/>
    </source>
</evidence>
<evidence type="ECO:0000256" key="5">
    <source>
        <dbReference type="SAM" id="Phobius"/>
    </source>
</evidence>
<keyword evidence="5" id="KW-0812">Transmembrane</keyword>
<dbReference type="SUPFAM" id="SSF53448">
    <property type="entry name" value="Nucleotide-diphospho-sugar transferases"/>
    <property type="match status" value="1"/>
</dbReference>
<feature type="compositionally biased region" description="Low complexity" evidence="4">
    <location>
        <begin position="97"/>
        <end position="114"/>
    </location>
</feature>
<proteinExistence type="inferred from homology"/>
<protein>
    <submittedName>
        <fullName evidence="6">Uncharacterized protein</fullName>
    </submittedName>
</protein>
<keyword evidence="5" id="KW-0472">Membrane</keyword>
<dbReference type="InterPro" id="IPR029044">
    <property type="entry name" value="Nucleotide-diphossugar_trans"/>
</dbReference>
<evidence type="ECO:0000313" key="6">
    <source>
        <dbReference type="EMBL" id="KAG1565219.1"/>
    </source>
</evidence>
<comment type="caution">
    <text evidence="6">The sequence shown here is derived from an EMBL/GenBank/DDBJ whole genome shotgun (WGS) entry which is preliminary data.</text>
</comment>
<dbReference type="EMBL" id="JAANIU010002211">
    <property type="protein sequence ID" value="KAG1565219.1"/>
    <property type="molecule type" value="Genomic_DNA"/>
</dbReference>
<dbReference type="Gene3D" id="3.90.550.10">
    <property type="entry name" value="Spore Coat Polysaccharide Biosynthesis Protein SpsA, Chain A"/>
    <property type="match status" value="1"/>
</dbReference>
<dbReference type="GO" id="GO:0006487">
    <property type="term" value="P:protein N-linked glycosylation"/>
    <property type="evidence" value="ECO:0007669"/>
    <property type="project" value="TreeGrafter"/>
</dbReference>
<keyword evidence="5" id="KW-1133">Transmembrane helix</keyword>
<reference evidence="6 7" key="1">
    <citation type="journal article" date="2020" name="Microb. Genom.">
        <title>Genetic diversity of clinical and environmental Mucorales isolates obtained from an investigation of mucormycosis cases among solid organ transplant recipients.</title>
        <authorList>
            <person name="Nguyen M.H."/>
            <person name="Kaul D."/>
            <person name="Muto C."/>
            <person name="Cheng S.J."/>
            <person name="Richter R.A."/>
            <person name="Bruno V.M."/>
            <person name="Liu G."/>
            <person name="Beyhan S."/>
            <person name="Sundermann A.J."/>
            <person name="Mounaud S."/>
            <person name="Pasculle A.W."/>
            <person name="Nierman W.C."/>
            <person name="Driscoll E."/>
            <person name="Cumbie R."/>
            <person name="Clancy C.J."/>
            <person name="Dupont C.L."/>
        </authorList>
    </citation>
    <scope>NUCLEOTIDE SEQUENCE [LARGE SCALE GENOMIC DNA]</scope>
    <source>
        <strain evidence="6 7">GL24</strain>
    </source>
</reference>
<dbReference type="GO" id="GO:0016757">
    <property type="term" value="F:glycosyltransferase activity"/>
    <property type="evidence" value="ECO:0007669"/>
    <property type="project" value="UniProtKB-KW"/>
</dbReference>
<evidence type="ECO:0000256" key="2">
    <source>
        <dbReference type="ARBA" id="ARBA00022676"/>
    </source>
</evidence>
<accession>A0A9P6YV46</accession>
<keyword evidence="3" id="KW-0808">Transferase</keyword>
<feature type="transmembrane region" description="Helical" evidence="5">
    <location>
        <begin position="30"/>
        <end position="47"/>
    </location>
</feature>
<name>A0A9P6YV46_9FUNG</name>
<comment type="similarity">
    <text evidence="1">Belongs to the glycosyltransferase 34 family.</text>
</comment>
<dbReference type="InterPro" id="IPR008630">
    <property type="entry name" value="Glyco_trans_34"/>
</dbReference>
<dbReference type="PANTHER" id="PTHR31306:SF4">
    <property type="entry name" value="ALPHA-1,2-GALACTOSYLTRANSFERASE"/>
    <property type="match status" value="1"/>
</dbReference>
<organism evidence="6 7">
    <name type="scientific">Rhizopus delemar</name>
    <dbReference type="NCBI Taxonomy" id="936053"/>
    <lineage>
        <taxon>Eukaryota</taxon>
        <taxon>Fungi</taxon>
        <taxon>Fungi incertae sedis</taxon>
        <taxon>Mucoromycota</taxon>
        <taxon>Mucoromycotina</taxon>
        <taxon>Mucoromycetes</taxon>
        <taxon>Mucorales</taxon>
        <taxon>Mucorineae</taxon>
        <taxon>Rhizopodaceae</taxon>
        <taxon>Rhizopus</taxon>
    </lineage>
</organism>
<evidence type="ECO:0000256" key="4">
    <source>
        <dbReference type="SAM" id="MobiDB-lite"/>
    </source>
</evidence>
<sequence length="635" mass="73140">MASAELPFPNSARNDSSLFGGTRLSRRKRIIFLLLLFVVFFVLLFSSDLSRVQNAISSSAQEEQASTSNKEHQSANEAIIEDEVLEEELPQFEVDTTTTTTTKATTTKKPSAATDKFSAKPKPEIIVETPAQAQQQHFKYFIIIASKVNHSSRRQLIRNTYFGLQDNLEPCMKRDKGIQYLFWLYGDLPKAKTAERRLYETEKMEWNDFIKLEIDTYDQDILLKWAKDYFQKYNISFDFLIVQDSYSFTQLNYIQQTIDAEKNKLSETAVPTDLVWFSPQHTNLLVTGSNAFDKLWKYESDIIDLVPDSTLMSNFYEFSRAVEAQKKVISSKSETNRLREYFKLPVFLGEQNRFITWSNSVEAVSDMAVSVANVYQDSDFAFLAQKLNVGSVSVCKVLEKSSIAVVTSSFIYPDSCMEKAAPPAADNKREYAMKHNYAFVARSTEFAQQALRSDKRRTVWGKIDVVQKVLPKYDWIFWLDMDAVIMNPEQTVQSILDKLRSEYPGGARKFEENIDLVIARPTRDKMINAGVFFMRNTEWAQEFLRDLQDFTKWYNLSPSYEQGGMWELIQLSKHKSHVLLLDNDDHTFNTLPKRYIPGDFIVHFAPDKCPGPAVLKGLEAAKKIQNGEMITRFEE</sequence>
<keyword evidence="7" id="KW-1185">Reference proteome</keyword>
<dbReference type="AlphaFoldDB" id="A0A9P6YV46"/>
<feature type="region of interest" description="Disordered" evidence="4">
    <location>
        <begin position="97"/>
        <end position="116"/>
    </location>
</feature>
<gene>
    <name evidence="6" type="ORF">G6F50_010276</name>
</gene>
<evidence type="ECO:0000256" key="3">
    <source>
        <dbReference type="ARBA" id="ARBA00022679"/>
    </source>
</evidence>
<dbReference type="GO" id="GO:0000139">
    <property type="term" value="C:Golgi membrane"/>
    <property type="evidence" value="ECO:0007669"/>
    <property type="project" value="TreeGrafter"/>
</dbReference>